<evidence type="ECO:0000313" key="3">
    <source>
        <dbReference type="EMBL" id="UPM42470.1"/>
    </source>
</evidence>
<keyword evidence="1" id="KW-0812">Transmembrane</keyword>
<keyword evidence="4" id="KW-1185">Reference proteome</keyword>
<name>A0A8U0A051_9EURY</name>
<evidence type="ECO:0000259" key="2">
    <source>
        <dbReference type="Pfam" id="PF01970"/>
    </source>
</evidence>
<feature type="transmembrane region" description="Helical" evidence="1">
    <location>
        <begin position="139"/>
        <end position="157"/>
    </location>
</feature>
<feature type="transmembrane region" description="Helical" evidence="1">
    <location>
        <begin position="318"/>
        <end position="340"/>
    </location>
</feature>
<protein>
    <submittedName>
        <fullName evidence="3">Tripartite tricarboxylate transporter permease</fullName>
    </submittedName>
</protein>
<feature type="transmembrane region" description="Helical" evidence="1">
    <location>
        <begin position="164"/>
        <end position="183"/>
    </location>
</feature>
<sequence>MVVDTVVVAPDRTTALLAFVAAGCAFGIVSGLVPGLHANNMAFLLAAIAPSIPGSPPIVGAAMVAAGVVHTFLDIAPTLALGVPDPAMAVSALPGHRLVLEGRGEEALCLSALGSGLAVVLAVPLAVPLTAVMVAADPVITTYRSLLLGVIVLALLGTERTRRGIGGGALVFAASAGLGLVALDLPTNPPLAVGSVLTPLFTGLFGAPVLIDAMDGNGIPEQQDATVTLSHRAVGRLGGVGTLCGAVVGYIPGVSSAIAATLALVSVPGRYGARGFIVATSGVNTANTIFALFALVSLGTPRTGVLVALERANVPIDLPLLLAAVVIAAVIGFSAVILFGDVYLRVVGAIDYTALSIGVLGLLCLISYLFAGLMGIGVFAASTVVGLFPVWLNVQRAHLMGVLLGPLILGL</sequence>
<keyword evidence="1" id="KW-1133">Transmembrane helix</keyword>
<dbReference type="PANTHER" id="PTHR42204:SF1">
    <property type="entry name" value="INTEGRAL MEMBRANE PROTEIN"/>
    <property type="match status" value="1"/>
</dbReference>
<feature type="transmembrane region" description="Helical" evidence="1">
    <location>
        <begin position="107"/>
        <end position="127"/>
    </location>
</feature>
<dbReference type="AlphaFoldDB" id="A0A8U0A051"/>
<dbReference type="Pfam" id="PF01970">
    <property type="entry name" value="TctA"/>
    <property type="match status" value="1"/>
</dbReference>
<feature type="transmembrane region" description="Helical" evidence="1">
    <location>
        <begin position="352"/>
        <end position="370"/>
    </location>
</feature>
<feature type="transmembrane region" description="Helical" evidence="1">
    <location>
        <begin position="75"/>
        <end position="95"/>
    </location>
</feature>
<dbReference type="KEGG" id="haad:MW046_10965"/>
<accession>A0A8U0A051</accession>
<feature type="transmembrane region" description="Helical" evidence="1">
    <location>
        <begin position="276"/>
        <end position="298"/>
    </location>
</feature>
<evidence type="ECO:0000256" key="1">
    <source>
        <dbReference type="SAM" id="Phobius"/>
    </source>
</evidence>
<organism evidence="3 4">
    <name type="scientific">Halocatena salina</name>
    <dbReference type="NCBI Taxonomy" id="2934340"/>
    <lineage>
        <taxon>Archaea</taxon>
        <taxon>Methanobacteriati</taxon>
        <taxon>Methanobacteriota</taxon>
        <taxon>Stenosarchaea group</taxon>
        <taxon>Halobacteria</taxon>
        <taxon>Halobacteriales</taxon>
        <taxon>Natronomonadaceae</taxon>
        <taxon>Halocatena</taxon>
    </lineage>
</organism>
<feature type="transmembrane region" description="Helical" evidence="1">
    <location>
        <begin position="376"/>
        <end position="394"/>
    </location>
</feature>
<feature type="domain" description="DUF112" evidence="2">
    <location>
        <begin position="17"/>
        <end position="400"/>
    </location>
</feature>
<dbReference type="PANTHER" id="PTHR42204">
    <property type="entry name" value="INTEGRAL MEMBRANE PROTEIN"/>
    <property type="match status" value="1"/>
</dbReference>
<feature type="transmembrane region" description="Helical" evidence="1">
    <location>
        <begin position="15"/>
        <end position="36"/>
    </location>
</feature>
<dbReference type="EMBL" id="CP096019">
    <property type="protein sequence ID" value="UPM42470.1"/>
    <property type="molecule type" value="Genomic_DNA"/>
</dbReference>
<proteinExistence type="predicted"/>
<keyword evidence="1" id="KW-0472">Membrane</keyword>
<reference evidence="3" key="1">
    <citation type="submission" date="2022-04" db="EMBL/GenBank/DDBJ databases">
        <title>Halocatena sp. nov., isolated from a salt lake.</title>
        <authorList>
            <person name="Cui H.-L."/>
        </authorList>
    </citation>
    <scope>NUCLEOTIDE SEQUENCE</scope>
    <source>
        <strain evidence="3">AD-1</strain>
    </source>
</reference>
<dbReference type="Proteomes" id="UP000831768">
    <property type="component" value="Chromosome"/>
</dbReference>
<evidence type="ECO:0000313" key="4">
    <source>
        <dbReference type="Proteomes" id="UP000831768"/>
    </source>
</evidence>
<dbReference type="GeneID" id="71928574"/>
<dbReference type="InterPro" id="IPR002823">
    <property type="entry name" value="DUF112_TM"/>
</dbReference>
<feature type="transmembrane region" description="Helical" evidence="1">
    <location>
        <begin position="240"/>
        <end position="264"/>
    </location>
</feature>
<gene>
    <name evidence="3" type="ORF">MW046_10965</name>
</gene>
<dbReference type="RefSeq" id="WP_247993143.1">
    <property type="nucleotide sequence ID" value="NZ_CP096019.1"/>
</dbReference>
<feature type="transmembrane region" description="Helical" evidence="1">
    <location>
        <begin position="43"/>
        <end position="69"/>
    </location>
</feature>